<name>A0A848KNU8_9NOCA</name>
<dbReference type="PANTHER" id="PTHR13789:SF309">
    <property type="entry name" value="PUTATIVE (AFU_ORTHOLOGUE AFUA_6G14510)-RELATED"/>
    <property type="match status" value="1"/>
</dbReference>
<dbReference type="InterPro" id="IPR036188">
    <property type="entry name" value="FAD/NAD-bd_sf"/>
</dbReference>
<evidence type="ECO:0000256" key="2">
    <source>
        <dbReference type="ARBA" id="ARBA00023033"/>
    </source>
</evidence>
<evidence type="ECO:0000313" key="5">
    <source>
        <dbReference type="Proteomes" id="UP000535543"/>
    </source>
</evidence>
<dbReference type="EMBL" id="VCQU01000011">
    <property type="protein sequence ID" value="NMN98614.1"/>
    <property type="molecule type" value="Genomic_DNA"/>
</dbReference>
<reference evidence="4 5" key="2">
    <citation type="submission" date="2020-06" db="EMBL/GenBank/DDBJ databases">
        <title>Antribacter stalactiti gen. nov., sp. nov., a new member of the family Nacardiaceae isolated from a cave.</title>
        <authorList>
            <person name="Kim I.S."/>
        </authorList>
    </citation>
    <scope>NUCLEOTIDE SEQUENCE [LARGE SCALE GENOMIC DNA]</scope>
    <source>
        <strain evidence="4 5">YC2-7</strain>
    </source>
</reference>
<protein>
    <submittedName>
        <fullName evidence="4">FAD-dependent monooxygenase</fullName>
    </submittedName>
</protein>
<evidence type="ECO:0000259" key="3">
    <source>
        <dbReference type="Pfam" id="PF01494"/>
    </source>
</evidence>
<comment type="caution">
    <text evidence="4">The sequence shown here is derived from an EMBL/GenBank/DDBJ whole genome shotgun (WGS) entry which is preliminary data.</text>
</comment>
<evidence type="ECO:0000256" key="1">
    <source>
        <dbReference type="ARBA" id="ARBA00023002"/>
    </source>
</evidence>
<dbReference type="InterPro" id="IPR002938">
    <property type="entry name" value="FAD-bd"/>
</dbReference>
<evidence type="ECO:0000313" key="4">
    <source>
        <dbReference type="EMBL" id="NMN98614.1"/>
    </source>
</evidence>
<proteinExistence type="predicted"/>
<dbReference type="PANTHER" id="PTHR13789">
    <property type="entry name" value="MONOOXYGENASE"/>
    <property type="match status" value="1"/>
</dbReference>
<gene>
    <name evidence="4" type="ORF">FGL95_26620</name>
</gene>
<dbReference type="RefSeq" id="WP_169593106.1">
    <property type="nucleotide sequence ID" value="NZ_VCQU01000011.1"/>
</dbReference>
<keyword evidence="2 4" id="KW-0503">Monooxygenase</keyword>
<dbReference type="SUPFAM" id="SSF51905">
    <property type="entry name" value="FAD/NAD(P)-binding domain"/>
    <property type="match status" value="1"/>
</dbReference>
<dbReference type="Gene3D" id="3.50.50.60">
    <property type="entry name" value="FAD/NAD(P)-binding domain"/>
    <property type="match status" value="1"/>
</dbReference>
<dbReference type="Proteomes" id="UP000535543">
    <property type="component" value="Unassembled WGS sequence"/>
</dbReference>
<dbReference type="Pfam" id="PF01494">
    <property type="entry name" value="FAD_binding_3"/>
    <property type="match status" value="1"/>
</dbReference>
<reference evidence="4 5" key="1">
    <citation type="submission" date="2019-05" db="EMBL/GenBank/DDBJ databases">
        <authorList>
            <person name="Lee S.D."/>
        </authorList>
    </citation>
    <scope>NUCLEOTIDE SEQUENCE [LARGE SCALE GENOMIC DNA]</scope>
    <source>
        <strain evidence="4 5">YC2-7</strain>
    </source>
</reference>
<dbReference type="AlphaFoldDB" id="A0A848KNU8"/>
<organism evidence="4 5">
    <name type="scientific">Antrihabitans stalactiti</name>
    <dbReference type="NCBI Taxonomy" id="2584121"/>
    <lineage>
        <taxon>Bacteria</taxon>
        <taxon>Bacillati</taxon>
        <taxon>Actinomycetota</taxon>
        <taxon>Actinomycetes</taxon>
        <taxon>Mycobacteriales</taxon>
        <taxon>Nocardiaceae</taxon>
        <taxon>Antrihabitans</taxon>
    </lineage>
</organism>
<feature type="domain" description="FAD-binding" evidence="3">
    <location>
        <begin position="2"/>
        <end position="347"/>
    </location>
</feature>
<keyword evidence="1" id="KW-0560">Oxidoreductase</keyword>
<sequence length="400" mass="42744">MTRALVVGGGIAGPVVAMALQRAGIESTVYERYPHAAADVGAFLTFAVNGMDALRAIDANGVVTGIGFPTPTLVFRSGTGKVLGEIPLGGSLADGTVTQTIKRAEIYGALQDEAARRGVDIEYGKKLIGAEQLPGGGVRARFDDGSHADGDLLIGADGIRSTVRKLIDPAAPEPRFVPVLNVGGYARGVDVPVGPGTFEMTFGKRCFFAYAINENGEIWWFANPPRKRQPSQAELEAITDAQWRDELRELFAKDNGPAQAIIDATPGEIRAWPTFDMPKVKTWHNDSMIIIGDAAHAASPSSGQGASLAIEDAVILAKCLRDDRDIPTAFATYEGLRRDRVEKIVESAARTSNSKAAGPVGRVLRDLFMPVFLKKMAKGGDKSAAFMFDHHIDWDAPVSV</sequence>
<dbReference type="GO" id="GO:0004497">
    <property type="term" value="F:monooxygenase activity"/>
    <property type="evidence" value="ECO:0007669"/>
    <property type="project" value="UniProtKB-KW"/>
</dbReference>
<dbReference type="GO" id="GO:0071949">
    <property type="term" value="F:FAD binding"/>
    <property type="evidence" value="ECO:0007669"/>
    <property type="project" value="InterPro"/>
</dbReference>
<dbReference type="InterPro" id="IPR050493">
    <property type="entry name" value="FAD-dep_Monooxygenase_BioMet"/>
</dbReference>
<accession>A0A848KNU8</accession>
<keyword evidence="5" id="KW-1185">Reference proteome</keyword>
<dbReference type="PRINTS" id="PR00420">
    <property type="entry name" value="RNGMNOXGNASE"/>
</dbReference>